<proteinExistence type="predicted"/>
<evidence type="ECO:0000313" key="2">
    <source>
        <dbReference type="Proteomes" id="UP001054837"/>
    </source>
</evidence>
<keyword evidence="2" id="KW-1185">Reference proteome</keyword>
<gene>
    <name evidence="1" type="ORF">CDAR_36921</name>
</gene>
<comment type="caution">
    <text evidence="1">The sequence shown here is derived from an EMBL/GenBank/DDBJ whole genome shotgun (WGS) entry which is preliminary data.</text>
</comment>
<organism evidence="1 2">
    <name type="scientific">Caerostris darwini</name>
    <dbReference type="NCBI Taxonomy" id="1538125"/>
    <lineage>
        <taxon>Eukaryota</taxon>
        <taxon>Metazoa</taxon>
        <taxon>Ecdysozoa</taxon>
        <taxon>Arthropoda</taxon>
        <taxon>Chelicerata</taxon>
        <taxon>Arachnida</taxon>
        <taxon>Araneae</taxon>
        <taxon>Araneomorphae</taxon>
        <taxon>Entelegynae</taxon>
        <taxon>Araneoidea</taxon>
        <taxon>Araneidae</taxon>
        <taxon>Caerostris</taxon>
    </lineage>
</organism>
<dbReference type="AlphaFoldDB" id="A0AAV4UVP1"/>
<evidence type="ECO:0000313" key="1">
    <source>
        <dbReference type="EMBL" id="GIY61769.1"/>
    </source>
</evidence>
<protein>
    <submittedName>
        <fullName evidence="1">Uncharacterized protein</fullName>
    </submittedName>
</protein>
<name>A0AAV4UVP1_9ARAC</name>
<sequence>MTKQNFQHNRTDAFSLKISETPNKAPDRAALVVRHERSSFHSQNSFFILRSAVTVGHATLPTKRDMSGQALLCFPTHCWLGKTINW</sequence>
<dbReference type="EMBL" id="BPLQ01011974">
    <property type="protein sequence ID" value="GIY61769.1"/>
    <property type="molecule type" value="Genomic_DNA"/>
</dbReference>
<accession>A0AAV4UVP1</accession>
<reference evidence="1 2" key="1">
    <citation type="submission" date="2021-06" db="EMBL/GenBank/DDBJ databases">
        <title>Caerostris darwini draft genome.</title>
        <authorList>
            <person name="Kono N."/>
            <person name="Arakawa K."/>
        </authorList>
    </citation>
    <scope>NUCLEOTIDE SEQUENCE [LARGE SCALE GENOMIC DNA]</scope>
</reference>
<dbReference type="Proteomes" id="UP001054837">
    <property type="component" value="Unassembled WGS sequence"/>
</dbReference>